<dbReference type="Proteomes" id="UP000789759">
    <property type="component" value="Unassembled WGS sequence"/>
</dbReference>
<proteinExistence type="predicted"/>
<dbReference type="AlphaFoldDB" id="A0A9N9PD75"/>
<name>A0A9N9PD75_9GLOM</name>
<evidence type="ECO:0000313" key="2">
    <source>
        <dbReference type="EMBL" id="CAG8810533.1"/>
    </source>
</evidence>
<comment type="caution">
    <text evidence="2">The sequence shown here is derived from an EMBL/GenBank/DDBJ whole genome shotgun (WGS) entry which is preliminary data.</text>
</comment>
<keyword evidence="1" id="KW-0175">Coiled coil</keyword>
<dbReference type="SUPFAM" id="SSF58100">
    <property type="entry name" value="Bacterial hemolysins"/>
    <property type="match status" value="1"/>
</dbReference>
<reference evidence="2" key="1">
    <citation type="submission" date="2021-06" db="EMBL/GenBank/DDBJ databases">
        <authorList>
            <person name="Kallberg Y."/>
            <person name="Tangrot J."/>
            <person name="Rosling A."/>
        </authorList>
    </citation>
    <scope>NUCLEOTIDE SEQUENCE</scope>
    <source>
        <strain evidence="2">FL966</strain>
    </source>
</reference>
<protein>
    <submittedName>
        <fullName evidence="2">2999_t:CDS:1</fullName>
    </submittedName>
</protein>
<sequence length="56" mass="6642">MSSTSSIITMIQYRMKDKDDKIKDLKKRIEELEQKQNKLNEALKQDSLKFILVLLT</sequence>
<feature type="non-terminal residue" evidence="2">
    <location>
        <position position="56"/>
    </location>
</feature>
<keyword evidence="3" id="KW-1185">Reference proteome</keyword>
<accession>A0A9N9PD75</accession>
<evidence type="ECO:0000313" key="3">
    <source>
        <dbReference type="Proteomes" id="UP000789759"/>
    </source>
</evidence>
<dbReference type="EMBL" id="CAJVQA010038049">
    <property type="protein sequence ID" value="CAG8810533.1"/>
    <property type="molecule type" value="Genomic_DNA"/>
</dbReference>
<evidence type="ECO:0000256" key="1">
    <source>
        <dbReference type="SAM" id="Coils"/>
    </source>
</evidence>
<gene>
    <name evidence="2" type="ORF">CPELLU_LOCUS18599</name>
</gene>
<feature type="coiled-coil region" evidence="1">
    <location>
        <begin position="15"/>
        <end position="49"/>
    </location>
</feature>
<organism evidence="2 3">
    <name type="scientific">Cetraspora pellucida</name>
    <dbReference type="NCBI Taxonomy" id="1433469"/>
    <lineage>
        <taxon>Eukaryota</taxon>
        <taxon>Fungi</taxon>
        <taxon>Fungi incertae sedis</taxon>
        <taxon>Mucoromycota</taxon>
        <taxon>Glomeromycotina</taxon>
        <taxon>Glomeromycetes</taxon>
        <taxon>Diversisporales</taxon>
        <taxon>Gigasporaceae</taxon>
        <taxon>Cetraspora</taxon>
    </lineage>
</organism>